<keyword evidence="2" id="KW-1185">Reference proteome</keyword>
<dbReference type="HOGENOM" id="CLU_2616158_0_0_0"/>
<dbReference type="RefSeq" id="WP_015234626.1">
    <property type="nucleotide sequence ID" value="NC_019793.1"/>
</dbReference>
<protein>
    <submittedName>
        <fullName evidence="1">Uncharacterized protein</fullName>
    </submittedName>
</protein>
<dbReference type="AlphaFoldDB" id="K9ZXJ8"/>
<name>K9ZXJ8_DEIPD</name>
<dbReference type="OrthoDB" id="71144at2"/>
<reference evidence="2" key="1">
    <citation type="submission" date="2012-03" db="EMBL/GenBank/DDBJ databases">
        <title>Complete sequence of chromosome of Deinococcus peraridilitoris DSM 19664.</title>
        <authorList>
            <person name="Lucas S."/>
            <person name="Copeland A."/>
            <person name="Lapidus A."/>
            <person name="Glavina del Rio T."/>
            <person name="Dalin E."/>
            <person name="Tice H."/>
            <person name="Bruce D."/>
            <person name="Goodwin L."/>
            <person name="Pitluck S."/>
            <person name="Peters L."/>
            <person name="Mikhailova N."/>
            <person name="Lu M."/>
            <person name="Kyrpides N."/>
            <person name="Mavromatis K."/>
            <person name="Ivanova N."/>
            <person name="Brettin T."/>
            <person name="Detter J.C."/>
            <person name="Han C."/>
            <person name="Larimer F."/>
            <person name="Land M."/>
            <person name="Hauser L."/>
            <person name="Markowitz V."/>
            <person name="Cheng J.-F."/>
            <person name="Hugenholtz P."/>
            <person name="Woyke T."/>
            <person name="Wu D."/>
            <person name="Pukall R."/>
            <person name="Steenblock K."/>
            <person name="Brambilla E."/>
            <person name="Klenk H.-P."/>
            <person name="Eisen J.A."/>
        </authorList>
    </citation>
    <scope>NUCLEOTIDE SEQUENCE [LARGE SCALE GENOMIC DNA]</scope>
    <source>
        <strain evidence="2">DSM 19664 / LMG 22246 / CIP 109416 / KR-200</strain>
    </source>
</reference>
<gene>
    <name evidence="1" type="ordered locus">Deipe_0737</name>
</gene>
<proteinExistence type="predicted"/>
<evidence type="ECO:0000313" key="1">
    <source>
        <dbReference type="EMBL" id="AFZ66316.1"/>
    </source>
</evidence>
<dbReference type="Proteomes" id="UP000010467">
    <property type="component" value="Chromosome"/>
</dbReference>
<dbReference type="PATRIC" id="fig|937777.3.peg.743"/>
<dbReference type="EMBL" id="CP003382">
    <property type="protein sequence ID" value="AFZ66316.1"/>
    <property type="molecule type" value="Genomic_DNA"/>
</dbReference>
<evidence type="ECO:0000313" key="2">
    <source>
        <dbReference type="Proteomes" id="UP000010467"/>
    </source>
</evidence>
<sequence>MPKDDLVIHGRIPEKAIRSALEALRLDNELSEVGWKASKSKPPRPTKVLFEADDIQDLRKAKTRLEKLLTDAGFDLYP</sequence>
<dbReference type="KEGG" id="dpd:Deipe_0737"/>
<organism evidence="1 2">
    <name type="scientific">Deinococcus peraridilitoris (strain DSM 19664 / LMG 22246 / CIP 109416 / KR-200)</name>
    <dbReference type="NCBI Taxonomy" id="937777"/>
    <lineage>
        <taxon>Bacteria</taxon>
        <taxon>Thermotogati</taxon>
        <taxon>Deinococcota</taxon>
        <taxon>Deinococci</taxon>
        <taxon>Deinococcales</taxon>
        <taxon>Deinococcaceae</taxon>
        <taxon>Deinococcus</taxon>
    </lineage>
</organism>
<accession>K9ZXJ8</accession>